<accession>A0AAV4G372</accession>
<evidence type="ECO:0000256" key="5">
    <source>
        <dbReference type="ARBA" id="ARBA00022737"/>
    </source>
</evidence>
<gene>
    <name evidence="10" type="ORF">ElyMa_002302900</name>
</gene>
<dbReference type="Pfam" id="PF13855">
    <property type="entry name" value="LRR_8"/>
    <property type="match status" value="4"/>
</dbReference>
<evidence type="ECO:0000256" key="4">
    <source>
        <dbReference type="ARBA" id="ARBA00022729"/>
    </source>
</evidence>
<keyword evidence="6 9" id="KW-1133">Transmembrane helix</keyword>
<dbReference type="Proteomes" id="UP000762676">
    <property type="component" value="Unassembled WGS sequence"/>
</dbReference>
<keyword evidence="8" id="KW-0325">Glycoprotein</keyword>
<keyword evidence="10" id="KW-0675">Receptor</keyword>
<dbReference type="GO" id="GO:0038023">
    <property type="term" value="F:signaling receptor activity"/>
    <property type="evidence" value="ECO:0007669"/>
    <property type="project" value="TreeGrafter"/>
</dbReference>
<dbReference type="GO" id="GO:0005886">
    <property type="term" value="C:plasma membrane"/>
    <property type="evidence" value="ECO:0007669"/>
    <property type="project" value="TreeGrafter"/>
</dbReference>
<keyword evidence="2" id="KW-0433">Leucine-rich repeat</keyword>
<dbReference type="InterPro" id="IPR001611">
    <property type="entry name" value="Leu-rich_rpt"/>
</dbReference>
<evidence type="ECO:0000313" key="10">
    <source>
        <dbReference type="EMBL" id="GFR80007.1"/>
    </source>
</evidence>
<organism evidence="10 11">
    <name type="scientific">Elysia marginata</name>
    <dbReference type="NCBI Taxonomy" id="1093978"/>
    <lineage>
        <taxon>Eukaryota</taxon>
        <taxon>Metazoa</taxon>
        <taxon>Spiralia</taxon>
        <taxon>Lophotrochozoa</taxon>
        <taxon>Mollusca</taxon>
        <taxon>Gastropoda</taxon>
        <taxon>Heterobranchia</taxon>
        <taxon>Euthyneura</taxon>
        <taxon>Panpulmonata</taxon>
        <taxon>Sacoglossa</taxon>
        <taxon>Placobranchoidea</taxon>
        <taxon>Plakobranchidae</taxon>
        <taxon>Elysia</taxon>
    </lineage>
</organism>
<evidence type="ECO:0000256" key="9">
    <source>
        <dbReference type="SAM" id="Phobius"/>
    </source>
</evidence>
<dbReference type="PROSITE" id="PS51450">
    <property type="entry name" value="LRR"/>
    <property type="match status" value="4"/>
</dbReference>
<keyword evidence="5" id="KW-0677">Repeat</keyword>
<comment type="caution">
    <text evidence="10">The sequence shown here is derived from an EMBL/GenBank/DDBJ whole genome shotgun (WGS) entry which is preliminary data.</text>
</comment>
<name>A0AAV4G372_9GAST</name>
<dbReference type="InterPro" id="IPR003591">
    <property type="entry name" value="Leu-rich_rpt_typical-subtyp"/>
</dbReference>
<keyword evidence="3 9" id="KW-0812">Transmembrane</keyword>
<evidence type="ECO:0000256" key="6">
    <source>
        <dbReference type="ARBA" id="ARBA00022989"/>
    </source>
</evidence>
<proteinExistence type="predicted"/>
<dbReference type="InterPro" id="IPR032675">
    <property type="entry name" value="LRR_dom_sf"/>
</dbReference>
<evidence type="ECO:0000256" key="2">
    <source>
        <dbReference type="ARBA" id="ARBA00022614"/>
    </source>
</evidence>
<keyword evidence="7 9" id="KW-0472">Membrane</keyword>
<dbReference type="Pfam" id="PF00560">
    <property type="entry name" value="LRR_1"/>
    <property type="match status" value="1"/>
</dbReference>
<keyword evidence="4" id="KW-0732">Signal</keyword>
<dbReference type="SUPFAM" id="SSF52058">
    <property type="entry name" value="L domain-like"/>
    <property type="match status" value="2"/>
</dbReference>
<dbReference type="PANTHER" id="PTHR24365">
    <property type="entry name" value="TOLL-LIKE RECEPTOR"/>
    <property type="match status" value="1"/>
</dbReference>
<reference evidence="10 11" key="1">
    <citation type="journal article" date="2021" name="Elife">
        <title>Chloroplast acquisition without the gene transfer in kleptoplastic sea slugs, Plakobranchus ocellatus.</title>
        <authorList>
            <person name="Maeda T."/>
            <person name="Takahashi S."/>
            <person name="Yoshida T."/>
            <person name="Shimamura S."/>
            <person name="Takaki Y."/>
            <person name="Nagai Y."/>
            <person name="Toyoda A."/>
            <person name="Suzuki Y."/>
            <person name="Arimoto A."/>
            <person name="Ishii H."/>
            <person name="Satoh N."/>
            <person name="Nishiyama T."/>
            <person name="Hasebe M."/>
            <person name="Maruyama T."/>
            <person name="Minagawa J."/>
            <person name="Obokata J."/>
            <person name="Shigenobu S."/>
        </authorList>
    </citation>
    <scope>NUCLEOTIDE SEQUENCE [LARGE SCALE GENOMIC DNA]</scope>
</reference>
<sequence>MSNAITIVDCSHQGLTKIPKLPLSVREIRLQNNKIHAVPCTALQNLVSLRILDLSMNIIEKLYNCSFSGLVSLEHLWLSHNQNITSLPALVFESLNNLQELDLSHNMINNIDPGLFKNLTTLVSLNLCNNWLTKLKNGTFKGLSSVVFLSLKANRLRYLPETFDTESFQGLTSLNELRLHGNQPNFQDITYPDQALALVPTLRSLRLDGYPRLLGPGFSSLVHLSHLSFAGSDGGSCSMLAQIPPQFFKHLETKEPLHLNMSSCSFHFIPPELFQVLPKIYSLDLSLNDYLLIEGFEKASTGLENSTLAVLNITDIVNQWVVHTEIKNTTFRYLRHTQLKVLVVEDCSLINVAPKAIQDLPQTMEYISFHGNSIINANALLTFSRLRNLKVVKISKQVHYKSSKELAFHQTIRSREYGHKTSNMQKESSHRNKIFEHQKHVPKVWSTKNDSHELFNIADIFIARTVVGSDFCGDSEKNIFRVSKIFLNDFLPLPLPQKLEILYASDIRLTYNIPQVQFFNNHVLRYLDLSANGINCFGGPIFGLPSLQHLDLSRNWCFKLNPLFFTHLESIKNLLLYKNMLGTSLAKDVRGITFSVLASLENLDLSHNIIQNLQERVFTDNVNLRILNLSNNELTQFSASLVNNTRLEVLDLSFNLLTGLSKSTCKQMQTIKEVSPNFTVRIEGNQRFFCDCDNLYFLNFLLDNPGIFEDVETFHCRLTNGSRTSYAYLARVLPQLGVQCVSQTIFTGVLVAFFLVMGGVSVCALYHFKRWQWKYLYYIGRSRLHIGSMYLTYKPVAHAFVTYDQVRR</sequence>
<comment type="subcellular location">
    <subcellularLocation>
        <location evidence="1">Membrane</location>
        <topology evidence="1">Single-pass membrane protein</topology>
    </subcellularLocation>
</comment>
<evidence type="ECO:0000256" key="7">
    <source>
        <dbReference type="ARBA" id="ARBA00023136"/>
    </source>
</evidence>
<dbReference type="Gene3D" id="3.80.10.10">
    <property type="entry name" value="Ribonuclease Inhibitor"/>
    <property type="match status" value="4"/>
</dbReference>
<dbReference type="PANTHER" id="PTHR24365:SF530">
    <property type="entry name" value="MSTPROX-RELATED"/>
    <property type="match status" value="1"/>
</dbReference>
<evidence type="ECO:0000256" key="3">
    <source>
        <dbReference type="ARBA" id="ARBA00022692"/>
    </source>
</evidence>
<dbReference type="FunFam" id="3.80.10.10:FF:001164">
    <property type="entry name" value="GH01279p"/>
    <property type="match status" value="1"/>
</dbReference>
<dbReference type="AlphaFoldDB" id="A0AAV4G372"/>
<feature type="transmembrane region" description="Helical" evidence="9">
    <location>
        <begin position="745"/>
        <end position="768"/>
    </location>
</feature>
<protein>
    <submittedName>
        <fullName evidence="10">Toll-like receptor 4</fullName>
    </submittedName>
</protein>
<evidence type="ECO:0000256" key="1">
    <source>
        <dbReference type="ARBA" id="ARBA00004167"/>
    </source>
</evidence>
<keyword evidence="11" id="KW-1185">Reference proteome</keyword>
<dbReference type="GO" id="GO:0007165">
    <property type="term" value="P:signal transduction"/>
    <property type="evidence" value="ECO:0007669"/>
    <property type="project" value="TreeGrafter"/>
</dbReference>
<dbReference type="EMBL" id="BMAT01004771">
    <property type="protein sequence ID" value="GFR80007.1"/>
    <property type="molecule type" value="Genomic_DNA"/>
</dbReference>
<dbReference type="SMART" id="SM00365">
    <property type="entry name" value="LRR_SD22"/>
    <property type="match status" value="6"/>
</dbReference>
<dbReference type="SMART" id="SM00369">
    <property type="entry name" value="LRR_TYP"/>
    <property type="match status" value="9"/>
</dbReference>
<evidence type="ECO:0000313" key="11">
    <source>
        <dbReference type="Proteomes" id="UP000762676"/>
    </source>
</evidence>
<evidence type="ECO:0000256" key="8">
    <source>
        <dbReference type="ARBA" id="ARBA00023180"/>
    </source>
</evidence>